<dbReference type="InterPro" id="IPR002192">
    <property type="entry name" value="PPDK_AMP/ATP-bd"/>
</dbReference>
<dbReference type="InterPro" id="IPR008279">
    <property type="entry name" value="PEP-util_enz_mobile_dom"/>
</dbReference>
<comment type="caution">
    <text evidence="5">The sequence shown here is derived from an EMBL/GenBank/DDBJ whole genome shotgun (WGS) entry which is preliminary data.</text>
</comment>
<evidence type="ECO:0000313" key="6">
    <source>
        <dbReference type="Proteomes" id="UP001642464"/>
    </source>
</evidence>
<dbReference type="InterPro" id="IPR013815">
    <property type="entry name" value="ATP_grasp_subdomain_1"/>
</dbReference>
<feature type="domain" description="Pyruvate phosphate dikinase AMP/ATP-binding" evidence="4">
    <location>
        <begin position="582"/>
        <end position="628"/>
    </location>
</feature>
<dbReference type="EMBL" id="CAXAMM010009543">
    <property type="protein sequence ID" value="CAK9020667.1"/>
    <property type="molecule type" value="Genomic_DNA"/>
</dbReference>
<evidence type="ECO:0000256" key="1">
    <source>
        <dbReference type="ARBA" id="ARBA00007837"/>
    </source>
</evidence>
<evidence type="ECO:0000313" key="5">
    <source>
        <dbReference type="EMBL" id="CAK9020667.1"/>
    </source>
</evidence>
<comment type="similarity">
    <text evidence="1">Belongs to the PEP-utilizing enzyme family.</text>
</comment>
<reference evidence="5 6" key="1">
    <citation type="submission" date="2024-02" db="EMBL/GenBank/DDBJ databases">
        <authorList>
            <person name="Chen Y."/>
            <person name="Shah S."/>
            <person name="Dougan E. K."/>
            <person name="Thang M."/>
            <person name="Chan C."/>
        </authorList>
    </citation>
    <scope>NUCLEOTIDE SEQUENCE [LARGE SCALE GENOMIC DNA]</scope>
</reference>
<protein>
    <submittedName>
        <fullName evidence="5">Water dikinase</fullName>
    </submittedName>
</protein>
<feature type="domain" description="PEP-utilising enzyme mobile" evidence="3">
    <location>
        <begin position="1160"/>
        <end position="1228"/>
    </location>
</feature>
<keyword evidence="6" id="KW-1185">Reference proteome</keyword>
<accession>A0ABP0K1M7</accession>
<feature type="chain" id="PRO_5047083161" evidence="2">
    <location>
        <begin position="22"/>
        <end position="1241"/>
    </location>
</feature>
<gene>
    <name evidence="5" type="ORF">SCF082_LOCUS15003</name>
</gene>
<dbReference type="InterPro" id="IPR049249">
    <property type="entry name" value="DUF6882"/>
</dbReference>
<organism evidence="5 6">
    <name type="scientific">Durusdinium trenchii</name>
    <dbReference type="NCBI Taxonomy" id="1381693"/>
    <lineage>
        <taxon>Eukaryota</taxon>
        <taxon>Sar</taxon>
        <taxon>Alveolata</taxon>
        <taxon>Dinophyceae</taxon>
        <taxon>Suessiales</taxon>
        <taxon>Symbiodiniaceae</taxon>
        <taxon>Durusdinium</taxon>
    </lineage>
</organism>
<dbReference type="PANTHER" id="PTHR43615:SF1">
    <property type="entry name" value="PPDK_N DOMAIN-CONTAINING PROTEIN"/>
    <property type="match status" value="1"/>
</dbReference>
<dbReference type="Gene3D" id="3.50.30.10">
    <property type="entry name" value="Phosphohistidine domain"/>
    <property type="match status" value="1"/>
</dbReference>
<dbReference type="InterPro" id="IPR051549">
    <property type="entry name" value="PEP_Utilizing_Enz"/>
</dbReference>
<dbReference type="Pfam" id="PF01326">
    <property type="entry name" value="PPDK_N"/>
    <property type="match status" value="2"/>
</dbReference>
<dbReference type="Gene3D" id="3.30.470.20">
    <property type="entry name" value="ATP-grasp fold, B domain"/>
    <property type="match status" value="2"/>
</dbReference>
<dbReference type="InterPro" id="IPR036637">
    <property type="entry name" value="Phosphohistidine_dom_sf"/>
</dbReference>
<dbReference type="Pfam" id="PF00391">
    <property type="entry name" value="PEP-utilizers"/>
    <property type="match status" value="1"/>
</dbReference>
<dbReference type="SUPFAM" id="SSF52009">
    <property type="entry name" value="Phosphohistidine domain"/>
    <property type="match status" value="1"/>
</dbReference>
<proteinExistence type="inferred from homology"/>
<feature type="non-terminal residue" evidence="5">
    <location>
        <position position="1241"/>
    </location>
</feature>
<keyword evidence="2" id="KW-0732">Signal</keyword>
<dbReference type="Proteomes" id="UP001642464">
    <property type="component" value="Unassembled WGS sequence"/>
</dbReference>
<evidence type="ECO:0000259" key="3">
    <source>
        <dbReference type="Pfam" id="PF00391"/>
    </source>
</evidence>
<evidence type="ECO:0000256" key="2">
    <source>
        <dbReference type="SAM" id="SignalP"/>
    </source>
</evidence>
<feature type="signal peptide" evidence="2">
    <location>
        <begin position="1"/>
        <end position="21"/>
    </location>
</feature>
<dbReference type="PROSITE" id="PS51257">
    <property type="entry name" value="PROKAR_LIPOPROTEIN"/>
    <property type="match status" value="1"/>
</dbReference>
<evidence type="ECO:0000259" key="4">
    <source>
        <dbReference type="Pfam" id="PF01326"/>
    </source>
</evidence>
<dbReference type="SUPFAM" id="SSF56059">
    <property type="entry name" value="Glutathione synthetase ATP-binding domain-like"/>
    <property type="match status" value="1"/>
</dbReference>
<dbReference type="Gene3D" id="3.30.1490.20">
    <property type="entry name" value="ATP-grasp fold, A domain"/>
    <property type="match status" value="1"/>
</dbReference>
<sequence length="1241" mass="135543">MIRATFLVVGVLVAGCGREVANERDAIAPVAEGEVRSEPLQELFARHVLSSFVKQLRLADVVRDESWQFDKASGTLRFGDSIEYRVQVLGTESHGSDTWLWAWANEASKIPPGHLVAANRLRTFGHEQGIDELTTAMVSLDILDGHTAGMIASGVAVGNAYFRCPYEGGAMFVLITDPLTDSPVEADVIRTTRAIAEAFSNFEISNQRQVMLAYLRQRGIEVQVEGQTVQAVSEGKPWFTAEFDESNRLTSIKATTALLLALFDAVSPDWRASGGNRFAWLIRLRLRCAVRSAAESTGECDRDVSPRGSALSAARGFAWTDDWRGIPSPDGRFMIIPLSSAETKVDLAGGKGAALAKLIRSQVPVPSGFLVGIDVYATYLAENGIAPRLPAMLAGIAPDDLSELEAASRRIRSEFSSSRLSDEAVRAIGIGYCELRELIACDEPPLVAVRSSATCEDGPELSFAGQYETYLNVQGEAELLEAVVKCWSSLWTSRAISYRLRNGVSHDGLSIAVVVQQMVQADVSGVLFTANPLTGRRSEMVIDATRGNGDDYVSGQSNPERYIIDRVSRRTLAVDGVTCGEPLLDEERIERLRIWAERIEEIGRLPQDIEWSFAGDQISILQARPITSLFPLPDVAGASPTTWISVAAIQGLSAPLTPLGRDVCVKLANSFIRSLFGTRGSDTQHGEMASPDVLDQAGERLWVNLDTLARTCPLGWRPFIRRLERHEPRAGRIIGELAAGNALPKPPGRVRGLLRTMRVWLPLAVMSLGGVLRSTLSPARSRRRFDQYVEDLLGRVTVPSGESLSERLRSVVTYLRTSPAEEFPSLLLAFVRMITPAAISLRLLAKLCGDQALALETTRSLAGNVTVEMDLALWNVAQTIATNREARHVFAEESAEEIAQRYIERTLPSDGQAALARFLDLYGMRCVGEIDVGQSRWREDPTQIIRSIKSYLSLPPEAAPDIQVEYGKRAAVVAEEQIVASVGKQSCGWLKQRLARAAARRVRLLMGARETPKFAFVQLLGVGRAALRDIGVECVAAGYLQSSDDVVFLHLDELEMLASELAADEEAGRGSRRNTGNRTFGAVSRDWNRLVAERRNVYRREQRRRRIPRVLVSDGRTFYDNVAAEESNGHGLRGVPVSPGVVEGKVRIVLDPRDCDISVGEILVCPGTDPAWTPMFMVASGLVTEVGGVMAHGSVVARECGIPAVVGVRDATTRLQNGQQVRIDGTTGTIMILEGDAAREQ</sequence>
<dbReference type="Pfam" id="PF21813">
    <property type="entry name" value="DUF6882"/>
    <property type="match status" value="1"/>
</dbReference>
<feature type="domain" description="Pyruvate phosphate dikinase AMP/ATP-binding" evidence="4">
    <location>
        <begin position="346"/>
        <end position="570"/>
    </location>
</feature>
<name>A0ABP0K1M7_9DINO</name>
<dbReference type="PANTHER" id="PTHR43615">
    <property type="entry name" value="PHOSPHOENOLPYRUVATE SYNTHASE-RELATED"/>
    <property type="match status" value="1"/>
</dbReference>